<evidence type="ECO:0000256" key="1">
    <source>
        <dbReference type="SAM" id="MobiDB-lite"/>
    </source>
</evidence>
<evidence type="ECO:0000313" key="2">
    <source>
        <dbReference type="EMBL" id="CAB9531887.1"/>
    </source>
</evidence>
<comment type="caution">
    <text evidence="2">The sequence shown here is derived from an EMBL/GenBank/DDBJ whole genome shotgun (WGS) entry which is preliminary data.</text>
</comment>
<feature type="compositionally biased region" description="Basic residues" evidence="1">
    <location>
        <begin position="58"/>
        <end position="67"/>
    </location>
</feature>
<reference evidence="2" key="1">
    <citation type="submission" date="2020-06" db="EMBL/GenBank/DDBJ databases">
        <authorList>
            <consortium name="Plant Systems Biology data submission"/>
        </authorList>
    </citation>
    <scope>NUCLEOTIDE SEQUENCE</scope>
    <source>
        <strain evidence="2">D6</strain>
    </source>
</reference>
<dbReference type="EMBL" id="CAICTM010004189">
    <property type="protein sequence ID" value="CAB9531887.1"/>
    <property type="molecule type" value="Genomic_DNA"/>
</dbReference>
<protein>
    <submittedName>
        <fullName evidence="2">Uncharacterized protein</fullName>
    </submittedName>
</protein>
<evidence type="ECO:0000313" key="3">
    <source>
        <dbReference type="Proteomes" id="UP001153069"/>
    </source>
</evidence>
<feature type="region of interest" description="Disordered" evidence="1">
    <location>
        <begin position="47"/>
        <end position="80"/>
    </location>
</feature>
<name>A0A9N8F389_9STRA</name>
<organism evidence="2 3">
    <name type="scientific">Seminavis robusta</name>
    <dbReference type="NCBI Taxonomy" id="568900"/>
    <lineage>
        <taxon>Eukaryota</taxon>
        <taxon>Sar</taxon>
        <taxon>Stramenopiles</taxon>
        <taxon>Ochrophyta</taxon>
        <taxon>Bacillariophyta</taxon>
        <taxon>Bacillariophyceae</taxon>
        <taxon>Bacillariophycidae</taxon>
        <taxon>Naviculales</taxon>
        <taxon>Naviculaceae</taxon>
        <taxon>Seminavis</taxon>
    </lineage>
</organism>
<sequence length="123" mass="13528">MVFFSDPAASSVAQDATSFFALDGGDETCTAPRRKSSLRKLMDFSAASNSSELGSTKRSSRKSKIRRSQSTVSKNSNSADMQQHLEAMEAFCQALQDVGSKQRNKILRQSMMRAHSMRKLVSA</sequence>
<dbReference type="AlphaFoldDB" id="A0A9N8F389"/>
<keyword evidence="3" id="KW-1185">Reference proteome</keyword>
<dbReference type="Proteomes" id="UP001153069">
    <property type="component" value="Unassembled WGS sequence"/>
</dbReference>
<gene>
    <name evidence="2" type="ORF">SEMRO_4191_G353330.1</name>
</gene>
<accession>A0A9N8F389</accession>
<feature type="compositionally biased region" description="Polar residues" evidence="1">
    <location>
        <begin position="71"/>
        <end position="80"/>
    </location>
</feature>
<proteinExistence type="predicted"/>